<organism evidence="1 2">
    <name type="scientific">Theobroma cacao</name>
    <name type="common">Cacao</name>
    <name type="synonym">Cocoa</name>
    <dbReference type="NCBI Taxonomy" id="3641"/>
    <lineage>
        <taxon>Eukaryota</taxon>
        <taxon>Viridiplantae</taxon>
        <taxon>Streptophyta</taxon>
        <taxon>Embryophyta</taxon>
        <taxon>Tracheophyta</taxon>
        <taxon>Spermatophyta</taxon>
        <taxon>Magnoliopsida</taxon>
        <taxon>eudicotyledons</taxon>
        <taxon>Gunneridae</taxon>
        <taxon>Pentapetalae</taxon>
        <taxon>rosids</taxon>
        <taxon>malvids</taxon>
        <taxon>Malvales</taxon>
        <taxon>Malvaceae</taxon>
        <taxon>Byttnerioideae</taxon>
        <taxon>Theobroma</taxon>
    </lineage>
</organism>
<evidence type="ECO:0000313" key="2">
    <source>
        <dbReference type="Proteomes" id="UP000026915"/>
    </source>
</evidence>
<reference evidence="1 2" key="1">
    <citation type="journal article" date="2013" name="Genome Biol.">
        <title>The genome sequence of the most widely cultivated cacao type and its use to identify candidate genes regulating pod color.</title>
        <authorList>
            <person name="Motamayor J.C."/>
            <person name="Mockaitis K."/>
            <person name="Schmutz J."/>
            <person name="Haiminen N."/>
            <person name="Iii D.L."/>
            <person name="Cornejo O."/>
            <person name="Findley S.D."/>
            <person name="Zheng P."/>
            <person name="Utro F."/>
            <person name="Royaert S."/>
            <person name="Saski C."/>
            <person name="Jenkins J."/>
            <person name="Podicheti R."/>
            <person name="Zhao M."/>
            <person name="Scheffler B.E."/>
            <person name="Stack J.C."/>
            <person name="Feltus F.A."/>
            <person name="Mustiga G.M."/>
            <person name="Amores F."/>
            <person name="Phillips W."/>
            <person name="Marelli J.P."/>
            <person name="May G.D."/>
            <person name="Shapiro H."/>
            <person name="Ma J."/>
            <person name="Bustamante C.D."/>
            <person name="Schnell R.J."/>
            <person name="Main D."/>
            <person name="Gilbert D."/>
            <person name="Parida L."/>
            <person name="Kuhn D.N."/>
        </authorList>
    </citation>
    <scope>NUCLEOTIDE SEQUENCE [LARGE SCALE GENOMIC DNA]</scope>
    <source>
        <strain evidence="2">cv. Matina 1-6</strain>
    </source>
</reference>
<dbReference type="SUPFAM" id="SSF52058">
    <property type="entry name" value="L domain-like"/>
    <property type="match status" value="1"/>
</dbReference>
<protein>
    <submittedName>
        <fullName evidence="1">Uncharacterized protein</fullName>
    </submittedName>
</protein>
<gene>
    <name evidence="1" type="ORF">TCM_035358</name>
</gene>
<evidence type="ECO:0000313" key="1">
    <source>
        <dbReference type="EMBL" id="EOY16561.1"/>
    </source>
</evidence>
<dbReference type="Gramene" id="EOY16561">
    <property type="protein sequence ID" value="EOY16561"/>
    <property type="gene ID" value="TCM_035358"/>
</dbReference>
<dbReference type="InParanoid" id="A0A061FHM3"/>
<accession>A0A061FHM3</accession>
<dbReference type="EMBL" id="CM001886">
    <property type="protein sequence ID" value="EOY16561.1"/>
    <property type="molecule type" value="Genomic_DNA"/>
</dbReference>
<dbReference type="HOGENOM" id="CLU_2836428_0_0_1"/>
<dbReference type="Proteomes" id="UP000026915">
    <property type="component" value="Chromosome 8"/>
</dbReference>
<dbReference type="AlphaFoldDB" id="A0A061FHM3"/>
<keyword evidence="2" id="KW-1185">Reference proteome</keyword>
<sequence length="66" mass="7635">MNWRVILISDNNFDGYCPHIVHTVQNLIVLNLGSNRFKERSLNSLETSKTFHVLELEPNSFNASIF</sequence>
<dbReference type="InterPro" id="IPR032675">
    <property type="entry name" value="LRR_dom_sf"/>
</dbReference>
<dbReference type="Gene3D" id="3.80.10.10">
    <property type="entry name" value="Ribonuclease Inhibitor"/>
    <property type="match status" value="1"/>
</dbReference>
<name>A0A061FHM3_THECC</name>
<proteinExistence type="predicted"/>